<dbReference type="RefSeq" id="XP_036541258.1">
    <property type="nucleotide sequence ID" value="XM_036681162.1"/>
</dbReference>
<dbReference type="Proteomes" id="UP000547976">
    <property type="component" value="Unassembled WGS sequence"/>
</dbReference>
<reference evidence="1 2" key="1">
    <citation type="submission" date="2020-05" db="EMBL/GenBank/DDBJ databases">
        <title>Identification and distribution of gene clusters putatively required for synthesis of sphingolipid metabolism inhibitors in phylogenetically diverse species of the filamentous fungus Fusarium.</title>
        <authorList>
            <person name="Kim H.-S."/>
            <person name="Busman M."/>
            <person name="Brown D.W."/>
            <person name="Divon H."/>
            <person name="Uhlig S."/>
            <person name="Proctor R.H."/>
        </authorList>
    </citation>
    <scope>NUCLEOTIDE SEQUENCE [LARGE SCALE GENOMIC DNA]</scope>
    <source>
        <strain evidence="1 2">NRRL 66333</strain>
    </source>
</reference>
<dbReference type="OrthoDB" id="427960at2759"/>
<dbReference type="GeneID" id="59315880"/>
<dbReference type="EMBL" id="JAAOAV010000028">
    <property type="protein sequence ID" value="KAF5610381.1"/>
    <property type="molecule type" value="Genomic_DNA"/>
</dbReference>
<keyword evidence="2" id="KW-1185">Reference proteome</keyword>
<dbReference type="AlphaFoldDB" id="A0A8H5V4J7"/>
<evidence type="ECO:0000313" key="1">
    <source>
        <dbReference type="EMBL" id="KAF5610381.1"/>
    </source>
</evidence>
<sequence length="187" mass="20773">MQPLLLAIHRTSVGCEVAKPVIIKAIVQTNAHANFYVRNVATNTSPLIAPRMIANDHTSGCGAVRNADSPIAWSMDTPLDNMTMREKTMFSLIGDKYYPQGADHFEQNCTNPQTCQTCQVLHATALCRVHEQKPDKKRNALSVPVATNYNHVVTKTLSTEQQSIMGLIQRHQAPSINELRNQAFYGQ</sequence>
<proteinExistence type="predicted"/>
<protein>
    <submittedName>
        <fullName evidence="1">Uncharacterized protein</fullName>
    </submittedName>
</protein>
<organism evidence="1 2">
    <name type="scientific">Gibberella subglutinans</name>
    <name type="common">Fusarium subglutinans</name>
    <dbReference type="NCBI Taxonomy" id="42677"/>
    <lineage>
        <taxon>Eukaryota</taxon>
        <taxon>Fungi</taxon>
        <taxon>Dikarya</taxon>
        <taxon>Ascomycota</taxon>
        <taxon>Pezizomycotina</taxon>
        <taxon>Sordariomycetes</taxon>
        <taxon>Hypocreomycetidae</taxon>
        <taxon>Hypocreales</taxon>
        <taxon>Nectriaceae</taxon>
        <taxon>Fusarium</taxon>
        <taxon>Fusarium fujikuroi species complex</taxon>
    </lineage>
</organism>
<accession>A0A8H5V4J7</accession>
<gene>
    <name evidence="1" type="ORF">FSUBG_3297</name>
</gene>
<comment type="caution">
    <text evidence="1">The sequence shown here is derived from an EMBL/GenBank/DDBJ whole genome shotgun (WGS) entry which is preliminary data.</text>
</comment>
<evidence type="ECO:0000313" key="2">
    <source>
        <dbReference type="Proteomes" id="UP000547976"/>
    </source>
</evidence>
<name>A0A8H5V4J7_GIBSU</name>